<dbReference type="PROSITE" id="PS51257">
    <property type="entry name" value="PROKAR_LIPOPROTEIN"/>
    <property type="match status" value="1"/>
</dbReference>
<dbReference type="STRING" id="1293891.TMES_06145"/>
<organism evidence="2 3">
    <name type="scientific">Thalassospira mesophila</name>
    <dbReference type="NCBI Taxonomy" id="1293891"/>
    <lineage>
        <taxon>Bacteria</taxon>
        <taxon>Pseudomonadati</taxon>
        <taxon>Pseudomonadota</taxon>
        <taxon>Alphaproteobacteria</taxon>
        <taxon>Rhodospirillales</taxon>
        <taxon>Thalassospiraceae</taxon>
        <taxon>Thalassospira</taxon>
    </lineage>
</organism>
<protein>
    <submittedName>
        <fullName evidence="2">Uncharacterized protein</fullName>
    </submittedName>
</protein>
<keyword evidence="3" id="KW-1185">Reference proteome</keyword>
<accession>A0A1Y2L277</accession>
<proteinExistence type="predicted"/>
<evidence type="ECO:0000313" key="2">
    <source>
        <dbReference type="EMBL" id="OSQ39586.1"/>
    </source>
</evidence>
<feature type="signal peptide" evidence="1">
    <location>
        <begin position="1"/>
        <end position="26"/>
    </location>
</feature>
<evidence type="ECO:0000256" key="1">
    <source>
        <dbReference type="SAM" id="SignalP"/>
    </source>
</evidence>
<feature type="chain" id="PRO_5012711502" evidence="1">
    <location>
        <begin position="27"/>
        <end position="249"/>
    </location>
</feature>
<dbReference type="OrthoDB" id="7339773at2"/>
<keyword evidence="1" id="KW-0732">Signal</keyword>
<sequence length="249" mass="26559">MKNVTRKFAIATVAFGVSVACVPAFATTANAASASPYQAIVPNNTAGKHGAAKEYEIWLAAHPDADTSSQVGPAHISHEVVPNNISGPHRARKETDIYDAEQAKLPQPDVNSPALQARFSQEGQAVLQQVHEARVSLAKNDRVTAKKLLHEARATLSNMYDEGARGNLVINGLLVMDQDFVAPQTGTGSNVAFNKVVMPFSQTLGDLNLAYTQLINSYPVDANQTLGLVERNLTVQSALVTQSPTTAKS</sequence>
<evidence type="ECO:0000313" key="3">
    <source>
        <dbReference type="Proteomes" id="UP000193391"/>
    </source>
</evidence>
<name>A0A1Y2L277_9PROT</name>
<dbReference type="EMBL" id="JFKA01000002">
    <property type="protein sequence ID" value="OSQ39586.1"/>
    <property type="molecule type" value="Genomic_DNA"/>
</dbReference>
<dbReference type="AlphaFoldDB" id="A0A1Y2L277"/>
<dbReference type="Proteomes" id="UP000193391">
    <property type="component" value="Unassembled WGS sequence"/>
</dbReference>
<dbReference type="RefSeq" id="WP_085580524.1">
    <property type="nucleotide sequence ID" value="NZ_JFKA01000002.1"/>
</dbReference>
<comment type="caution">
    <text evidence="2">The sequence shown here is derived from an EMBL/GenBank/DDBJ whole genome shotgun (WGS) entry which is preliminary data.</text>
</comment>
<gene>
    <name evidence="2" type="ORF">TMES_06145</name>
</gene>
<reference evidence="2 3" key="1">
    <citation type="submission" date="2014-03" db="EMBL/GenBank/DDBJ databases">
        <title>The draft genome sequence of Thalassospira mesophila JCM 18969.</title>
        <authorList>
            <person name="Lai Q."/>
            <person name="Shao Z."/>
        </authorList>
    </citation>
    <scope>NUCLEOTIDE SEQUENCE [LARGE SCALE GENOMIC DNA]</scope>
    <source>
        <strain evidence="2 3">JCM 18969</strain>
    </source>
</reference>